<keyword evidence="3" id="KW-1185">Reference proteome</keyword>
<dbReference type="OrthoDB" id="6430887at2759"/>
<gene>
    <name evidence="2" type="ORF">DIATSA_LOCUS3419</name>
</gene>
<proteinExistence type="predicted"/>
<evidence type="ECO:0000256" key="1">
    <source>
        <dbReference type="SAM" id="MobiDB-lite"/>
    </source>
</evidence>
<dbReference type="Proteomes" id="UP001153714">
    <property type="component" value="Chromosome 14"/>
</dbReference>
<dbReference type="EMBL" id="OU893345">
    <property type="protein sequence ID" value="CAG9785380.1"/>
    <property type="molecule type" value="Genomic_DNA"/>
</dbReference>
<sequence>MLHGYNFLLTVDNVNEEFQRQNVRNFDASNLPPCKSELLQQFRRANYIASIWSNAHMKNPSILSPENNGWVLKDSQYNFNWFDGDQLPSFVSESLENELENSSNNEDQGEDDLNIQFECEFDEGSKLG</sequence>
<reference evidence="2" key="1">
    <citation type="submission" date="2021-12" db="EMBL/GenBank/DDBJ databases">
        <authorList>
            <person name="King R."/>
        </authorList>
    </citation>
    <scope>NUCLEOTIDE SEQUENCE</scope>
</reference>
<evidence type="ECO:0000313" key="3">
    <source>
        <dbReference type="Proteomes" id="UP001153714"/>
    </source>
</evidence>
<protein>
    <submittedName>
        <fullName evidence="2">Uncharacterized protein</fullName>
    </submittedName>
</protein>
<feature type="region of interest" description="Disordered" evidence="1">
    <location>
        <begin position="93"/>
        <end position="115"/>
    </location>
</feature>
<dbReference type="AlphaFoldDB" id="A0A9N9QXN8"/>
<organism evidence="2 3">
    <name type="scientific">Diatraea saccharalis</name>
    <name type="common">sugarcane borer</name>
    <dbReference type="NCBI Taxonomy" id="40085"/>
    <lineage>
        <taxon>Eukaryota</taxon>
        <taxon>Metazoa</taxon>
        <taxon>Ecdysozoa</taxon>
        <taxon>Arthropoda</taxon>
        <taxon>Hexapoda</taxon>
        <taxon>Insecta</taxon>
        <taxon>Pterygota</taxon>
        <taxon>Neoptera</taxon>
        <taxon>Endopterygota</taxon>
        <taxon>Lepidoptera</taxon>
        <taxon>Glossata</taxon>
        <taxon>Ditrysia</taxon>
        <taxon>Pyraloidea</taxon>
        <taxon>Crambidae</taxon>
        <taxon>Crambinae</taxon>
        <taxon>Diatraea</taxon>
    </lineage>
</organism>
<evidence type="ECO:0000313" key="2">
    <source>
        <dbReference type="EMBL" id="CAG9785380.1"/>
    </source>
</evidence>
<reference evidence="2" key="2">
    <citation type="submission" date="2022-10" db="EMBL/GenBank/DDBJ databases">
        <authorList>
            <consortium name="ENA_rothamsted_submissions"/>
            <consortium name="culmorum"/>
            <person name="King R."/>
        </authorList>
    </citation>
    <scope>NUCLEOTIDE SEQUENCE</scope>
</reference>
<name>A0A9N9QXN8_9NEOP</name>
<accession>A0A9N9QXN8</accession>